<feature type="domain" description="DUF7869" evidence="1">
    <location>
        <begin position="221"/>
        <end position="326"/>
    </location>
</feature>
<dbReference type="PANTHER" id="PTHR34415">
    <property type="entry name" value="INTEGRASE CATALYTIC DOMAIN-CONTAINING PROTEIN"/>
    <property type="match status" value="1"/>
</dbReference>
<reference evidence="2" key="1">
    <citation type="journal article" date="2023" name="Mol. Biol. Evol.">
        <title>Third-Generation Sequencing Reveals the Adaptive Role of the Epigenome in Three Deep-Sea Polychaetes.</title>
        <authorList>
            <person name="Perez M."/>
            <person name="Aroh O."/>
            <person name="Sun Y."/>
            <person name="Lan Y."/>
            <person name="Juniper S.K."/>
            <person name="Young C.R."/>
            <person name="Angers B."/>
            <person name="Qian P.Y."/>
        </authorList>
    </citation>
    <scope>NUCLEOTIDE SEQUENCE</scope>
    <source>
        <strain evidence="2">R07B-5</strain>
    </source>
</reference>
<evidence type="ECO:0000259" key="1">
    <source>
        <dbReference type="Pfam" id="PF25273"/>
    </source>
</evidence>
<comment type="caution">
    <text evidence="2">The sequence shown here is derived from an EMBL/GenBank/DDBJ whole genome shotgun (WGS) entry which is preliminary data.</text>
</comment>
<dbReference type="InterPro" id="IPR057191">
    <property type="entry name" value="DUF7869"/>
</dbReference>
<keyword evidence="3" id="KW-1185">Reference proteome</keyword>
<evidence type="ECO:0000313" key="3">
    <source>
        <dbReference type="Proteomes" id="UP001209878"/>
    </source>
</evidence>
<name>A0AAD9KSF4_RIDPI</name>
<organism evidence="2 3">
    <name type="scientific">Ridgeia piscesae</name>
    <name type="common">Tubeworm</name>
    <dbReference type="NCBI Taxonomy" id="27915"/>
    <lineage>
        <taxon>Eukaryota</taxon>
        <taxon>Metazoa</taxon>
        <taxon>Spiralia</taxon>
        <taxon>Lophotrochozoa</taxon>
        <taxon>Annelida</taxon>
        <taxon>Polychaeta</taxon>
        <taxon>Sedentaria</taxon>
        <taxon>Canalipalpata</taxon>
        <taxon>Sabellida</taxon>
        <taxon>Siboglinidae</taxon>
        <taxon>Ridgeia</taxon>
    </lineage>
</organism>
<accession>A0AAD9KSF4</accession>
<sequence length="334" mass="38117">MQGQDSRALLFEDIKCVIHFITSYAEDHALILPGRVPDVWQHGVKLLPSSSTKVVVYKSYLKAFEDTDYRHVSESAFRKLWLQLLPQILTAKPMTGLCWQCQHNMMLIYRCSNQPDAEKSARIREQEEHLRVVQMERCLYKTIVKAAKDTAANLGLQQLSANNPCSRSMVMHYSFDYAQQVHLPSSPMQPGPLYFLVPRKWGLFGVCCEAISKQINFLIDEAHLVSKGSNAVISFLDFFFTRYGLGETNTSLHCDNCAGQNKNRFVLWYCAWRVLTGQHRSISLHFLVAGYIKFAPDWCFGLLKQAFRRHKVSSLTDLETVVNNSAGVNQARSL</sequence>
<proteinExistence type="predicted"/>
<protein>
    <recommendedName>
        <fullName evidence="1">DUF7869 domain-containing protein</fullName>
    </recommendedName>
</protein>
<evidence type="ECO:0000313" key="2">
    <source>
        <dbReference type="EMBL" id="KAK2176656.1"/>
    </source>
</evidence>
<dbReference type="PANTHER" id="PTHR34415:SF1">
    <property type="entry name" value="INTEGRASE CATALYTIC DOMAIN-CONTAINING PROTEIN"/>
    <property type="match status" value="1"/>
</dbReference>
<dbReference type="Pfam" id="PF25273">
    <property type="entry name" value="DUF7869"/>
    <property type="match status" value="1"/>
</dbReference>
<dbReference type="AlphaFoldDB" id="A0AAD9KSF4"/>
<dbReference type="Proteomes" id="UP001209878">
    <property type="component" value="Unassembled WGS sequence"/>
</dbReference>
<dbReference type="EMBL" id="JAODUO010000648">
    <property type="protein sequence ID" value="KAK2176656.1"/>
    <property type="molecule type" value="Genomic_DNA"/>
</dbReference>
<gene>
    <name evidence="2" type="ORF">NP493_649g01039</name>
</gene>